<accession>A0ABY5XXF9</accession>
<gene>
    <name evidence="2" type="ORF">N2599_34340</name>
</gene>
<evidence type="ECO:0000313" key="3">
    <source>
        <dbReference type="Proteomes" id="UP001060123"/>
    </source>
</evidence>
<feature type="domain" description="Protein NO VEIN C-terminal" evidence="1">
    <location>
        <begin position="103"/>
        <end position="140"/>
    </location>
</feature>
<dbReference type="Proteomes" id="UP001060123">
    <property type="component" value="Plasmid pWSM1592_2"/>
</dbReference>
<reference evidence="2" key="1">
    <citation type="submission" date="2022-09" db="EMBL/GenBank/DDBJ databases">
        <title>Australian commercial rhizobial inoculants.</title>
        <authorList>
            <person name="Kohlmeier M.G."/>
            <person name="O'Hara G.W."/>
            <person name="Colombi E."/>
            <person name="Ramsay J.P."/>
            <person name="Terpolilli J."/>
        </authorList>
    </citation>
    <scope>NUCLEOTIDE SEQUENCE</scope>
    <source>
        <strain evidence="2">WSM1592</strain>
        <plasmid evidence="2">pWSM1592_2</plasmid>
    </source>
</reference>
<geneLocation type="plasmid" evidence="2 3">
    <name>pWSM1592_2</name>
</geneLocation>
<proteinExistence type="predicted"/>
<keyword evidence="2" id="KW-0614">Plasmid</keyword>
<evidence type="ECO:0000259" key="1">
    <source>
        <dbReference type="Pfam" id="PF13020"/>
    </source>
</evidence>
<organism evidence="2 3">
    <name type="scientific">Rhizobium sullae</name>
    <name type="common">Rhizobium hedysari</name>
    <dbReference type="NCBI Taxonomy" id="50338"/>
    <lineage>
        <taxon>Bacteria</taxon>
        <taxon>Pseudomonadati</taxon>
        <taxon>Pseudomonadota</taxon>
        <taxon>Alphaproteobacteria</taxon>
        <taxon>Hyphomicrobiales</taxon>
        <taxon>Rhizobiaceae</taxon>
        <taxon>Rhizobium/Agrobacterium group</taxon>
        <taxon>Rhizobium</taxon>
    </lineage>
</organism>
<evidence type="ECO:0000313" key="2">
    <source>
        <dbReference type="EMBL" id="UWU19320.1"/>
    </source>
</evidence>
<dbReference type="Pfam" id="PF13020">
    <property type="entry name" value="NOV_C"/>
    <property type="match status" value="1"/>
</dbReference>
<keyword evidence="3" id="KW-1185">Reference proteome</keyword>
<sequence>MELTVRQRQLQNNPSRERAIFPRRTLRIAGPTGHVASPNGSDPNRAADAVHWTAAFERADGRWPLLVAHLQGSKAFGCDYLTFGSEEDCTEFQKDLDRIDLVSRFIETKSGSVRFSDNEWIAANNLGERYHIYRISFDAAERSQAQLTIVQNPSARVEAIRTERELLLDKVNSRQEYDLVVAKPSEEPHFGLQPAQY</sequence>
<dbReference type="InterPro" id="IPR024975">
    <property type="entry name" value="NOV_C"/>
</dbReference>
<dbReference type="RefSeq" id="WP_027513118.1">
    <property type="nucleotide sequence ID" value="NZ_CP104145.1"/>
</dbReference>
<name>A0ABY5XXF9_RHISU</name>
<protein>
    <submittedName>
        <fullName evidence="2">DUF3883 domain-containing protein</fullName>
    </submittedName>
</protein>
<dbReference type="EMBL" id="CP104145">
    <property type="protein sequence ID" value="UWU19320.1"/>
    <property type="molecule type" value="Genomic_DNA"/>
</dbReference>